<keyword evidence="4" id="KW-0732">Signal</keyword>
<dbReference type="Gene3D" id="3.30.70.270">
    <property type="match status" value="1"/>
</dbReference>
<feature type="transmembrane region" description="Helical" evidence="3">
    <location>
        <begin position="250"/>
        <end position="270"/>
    </location>
</feature>
<dbReference type="PANTHER" id="PTHR45138:SF9">
    <property type="entry name" value="DIGUANYLATE CYCLASE DGCM-RELATED"/>
    <property type="match status" value="1"/>
</dbReference>
<evidence type="ECO:0000256" key="3">
    <source>
        <dbReference type="SAM" id="Phobius"/>
    </source>
</evidence>
<dbReference type="SMART" id="SM00267">
    <property type="entry name" value="GGDEF"/>
    <property type="match status" value="1"/>
</dbReference>
<dbReference type="InterPro" id="IPR029787">
    <property type="entry name" value="Nucleotide_cyclase"/>
</dbReference>
<feature type="chain" id="PRO_5045816593" description="diguanylate cyclase" evidence="4">
    <location>
        <begin position="34"/>
        <end position="593"/>
    </location>
</feature>
<feature type="transmembrane region" description="Helical" evidence="3">
    <location>
        <begin position="341"/>
        <end position="361"/>
    </location>
</feature>
<dbReference type="InterPro" id="IPR011623">
    <property type="entry name" value="7TMR_DISM_rcpt_extracell_dom1"/>
</dbReference>
<dbReference type="Proteomes" id="UP000824321">
    <property type="component" value="Chromosome"/>
</dbReference>
<feature type="transmembrane region" description="Helical" evidence="3">
    <location>
        <begin position="220"/>
        <end position="244"/>
    </location>
</feature>
<dbReference type="InterPro" id="IPR050469">
    <property type="entry name" value="Diguanylate_Cyclase"/>
</dbReference>
<comment type="catalytic activity">
    <reaction evidence="2">
        <text>2 GTP = 3',3'-c-di-GMP + 2 diphosphate</text>
        <dbReference type="Rhea" id="RHEA:24898"/>
        <dbReference type="ChEBI" id="CHEBI:33019"/>
        <dbReference type="ChEBI" id="CHEBI:37565"/>
        <dbReference type="ChEBI" id="CHEBI:58805"/>
        <dbReference type="EC" id="2.7.7.65"/>
    </reaction>
</comment>
<evidence type="ECO:0000259" key="5">
    <source>
        <dbReference type="PROSITE" id="PS50887"/>
    </source>
</evidence>
<dbReference type="Pfam" id="PF00990">
    <property type="entry name" value="GGDEF"/>
    <property type="match status" value="1"/>
</dbReference>
<feature type="transmembrane region" description="Helical" evidence="3">
    <location>
        <begin position="282"/>
        <end position="300"/>
    </location>
</feature>
<protein>
    <recommendedName>
        <fullName evidence="1">diguanylate cyclase</fullName>
        <ecNumber evidence="1">2.7.7.65</ecNumber>
    </recommendedName>
</protein>
<evidence type="ECO:0000256" key="1">
    <source>
        <dbReference type="ARBA" id="ARBA00012528"/>
    </source>
</evidence>
<proteinExistence type="predicted"/>
<evidence type="ECO:0000256" key="4">
    <source>
        <dbReference type="SAM" id="SignalP"/>
    </source>
</evidence>
<evidence type="ECO:0000256" key="2">
    <source>
        <dbReference type="ARBA" id="ARBA00034247"/>
    </source>
</evidence>
<dbReference type="EC" id="2.7.7.65" evidence="1"/>
<dbReference type="NCBIfam" id="TIGR00254">
    <property type="entry name" value="GGDEF"/>
    <property type="match status" value="1"/>
</dbReference>
<dbReference type="PROSITE" id="PS50887">
    <property type="entry name" value="GGDEF"/>
    <property type="match status" value="1"/>
</dbReference>
<organism evidence="6 7">
    <name type="scientific">Qipengyuania gelatinilytica</name>
    <dbReference type="NCBI Taxonomy" id="2867231"/>
    <lineage>
        <taxon>Bacteria</taxon>
        <taxon>Pseudomonadati</taxon>
        <taxon>Pseudomonadota</taxon>
        <taxon>Alphaproteobacteria</taxon>
        <taxon>Sphingomonadales</taxon>
        <taxon>Erythrobacteraceae</taxon>
        <taxon>Qipengyuania</taxon>
    </lineage>
</organism>
<keyword evidence="3" id="KW-1133">Transmembrane helix</keyword>
<dbReference type="PANTHER" id="PTHR45138">
    <property type="entry name" value="REGULATORY COMPONENTS OF SENSORY TRANSDUCTION SYSTEM"/>
    <property type="match status" value="1"/>
</dbReference>
<gene>
    <name evidence="6" type="ORF">K3136_07090</name>
</gene>
<feature type="transmembrane region" description="Helical" evidence="3">
    <location>
        <begin position="381"/>
        <end position="399"/>
    </location>
</feature>
<sequence>MGVNLAMAAPRFLRLILLAFLAMLCAIAPAAYAQEAAQAAKFAPGSICHTSDKAGTTYDSLLADGSRWTCEGAEFDWEAERHFIRHDLTKPAAGAQPPRFAEFDRNEYEKLTVIAIEADGTQSSVSYGFADTQLGSSSLKSIVEFPQSATPPVAIVMVVDKSWWPETLVAAELVAEPSVKAKAGYIHLLAALLCGLFLAPIIFDLGYFRALRQSFPLFHAAFCLMAAIQTAAVSGLLPLIMPISYSAELIVTYFTLDLMILATILFAYKFIEQEFMTRRHKVIMLCAAAGVLVNGAVLTFFPEPFGLWIDRIYFGALCTLLAGYFYVLFSARAAGSRMAPYLILGFAPLTAIVIFQALTVFFVDPVNITEVTFDETWAQNLALLFEVVATALAVADRFISIRRERDRALDAARAMEALTEHDDLTGLLNRRALQSRFDALVEDGFTVMAIIDIDRFKAINDIHGHPVGDAVLRYTGDTLRGGADRNLVAFRIGGEEFLLMLRGKDAAKRAEARRRAISSRTLAEIEGLDSPVTASMGLLDFELLAEQQDVDFGALYSRADQLLYEAKCAGRNRTCSDTVEMFEAEAAAGRSAA</sequence>
<keyword evidence="7" id="KW-1185">Reference proteome</keyword>
<dbReference type="EMBL" id="CP081294">
    <property type="protein sequence ID" value="QZD96433.1"/>
    <property type="molecule type" value="Genomic_DNA"/>
</dbReference>
<feature type="signal peptide" evidence="4">
    <location>
        <begin position="1"/>
        <end position="33"/>
    </location>
</feature>
<dbReference type="Pfam" id="PF07695">
    <property type="entry name" value="7TMR-DISM_7TM"/>
    <property type="match status" value="1"/>
</dbReference>
<keyword evidence="3" id="KW-0472">Membrane</keyword>
<evidence type="ECO:0000313" key="7">
    <source>
        <dbReference type="Proteomes" id="UP000824321"/>
    </source>
</evidence>
<dbReference type="InterPro" id="IPR000160">
    <property type="entry name" value="GGDEF_dom"/>
</dbReference>
<dbReference type="InterPro" id="IPR043128">
    <property type="entry name" value="Rev_trsase/Diguanyl_cyclase"/>
</dbReference>
<dbReference type="RefSeq" id="WP_221432152.1">
    <property type="nucleotide sequence ID" value="NZ_CP081294.1"/>
</dbReference>
<reference evidence="6 7" key="1">
    <citation type="submission" date="2021-08" db="EMBL/GenBank/DDBJ databases">
        <title>Comparative Genomics Analysis of the Genus Qipengyuania Reveals Extensive Genetic Diversity and Metabolic Versatility, Including the Description of Fifteen Novel Species.</title>
        <authorList>
            <person name="Liu Y."/>
        </authorList>
    </citation>
    <scope>NUCLEOTIDE SEQUENCE [LARGE SCALE GENOMIC DNA]</scope>
    <source>
        <strain evidence="6 7">1NDH1</strain>
    </source>
</reference>
<dbReference type="CDD" id="cd01949">
    <property type="entry name" value="GGDEF"/>
    <property type="match status" value="1"/>
</dbReference>
<dbReference type="SUPFAM" id="SSF55073">
    <property type="entry name" value="Nucleotide cyclase"/>
    <property type="match status" value="1"/>
</dbReference>
<feature type="transmembrane region" description="Helical" evidence="3">
    <location>
        <begin position="185"/>
        <end position="208"/>
    </location>
</feature>
<keyword evidence="3" id="KW-0812">Transmembrane</keyword>
<accession>A0ABX9A956</accession>
<name>A0ABX9A956_9SPHN</name>
<evidence type="ECO:0000313" key="6">
    <source>
        <dbReference type="EMBL" id="QZD96433.1"/>
    </source>
</evidence>
<feature type="transmembrane region" description="Helical" evidence="3">
    <location>
        <begin position="312"/>
        <end position="329"/>
    </location>
</feature>
<feature type="domain" description="GGDEF" evidence="5">
    <location>
        <begin position="444"/>
        <end position="579"/>
    </location>
</feature>